<dbReference type="EMBL" id="FQZV01000022">
    <property type="protein sequence ID" value="SHJ35960.1"/>
    <property type="molecule type" value="Genomic_DNA"/>
</dbReference>
<accession>A0A1M6INI6</accession>
<sequence>MSKIQIVTDSTAYIPKEYAQEHNIEIVPLSVNFSGEINDEGFPGEFEEFFQKLKTSSVFPTTSQPSIQAFSSAYEKAIQEGKEIITIVISEKLSGTFNSASVAAQMTAPDKITVVDSETSASNLRLLVEKAHTWAEDGKCRDEIVEMLEQEKKRMGINITVDTLEYLRKGGRLSSTQAFIGSVLNIRPIIGLVEGKLVPIGKARGKSKAVEMMIANIPAEVKQISICHTLNEEEANELKKIMEEKFRNAWITVDELGPVIGAHLGPKAIGICFKW</sequence>
<proteinExistence type="predicted"/>
<dbReference type="AlphaFoldDB" id="A0A1M6INI6"/>
<dbReference type="NCBIfam" id="TIGR00762">
    <property type="entry name" value="DegV"/>
    <property type="match status" value="1"/>
</dbReference>
<dbReference type="STRING" id="1121919.SAMN02745975_01904"/>
<reference evidence="3" key="1">
    <citation type="submission" date="2016-11" db="EMBL/GenBank/DDBJ databases">
        <authorList>
            <person name="Varghese N."/>
            <person name="Submissions S."/>
        </authorList>
    </citation>
    <scope>NUCLEOTIDE SEQUENCE [LARGE SCALE GENOMIC DNA]</scope>
    <source>
        <strain evidence="3">DSM 17957</strain>
    </source>
</reference>
<keyword evidence="3" id="KW-1185">Reference proteome</keyword>
<dbReference type="Proteomes" id="UP000184536">
    <property type="component" value="Unassembled WGS sequence"/>
</dbReference>
<dbReference type="PANTHER" id="PTHR33434">
    <property type="entry name" value="DEGV DOMAIN-CONTAINING PROTEIN DR_1986-RELATED"/>
    <property type="match status" value="1"/>
</dbReference>
<dbReference type="InterPro" id="IPR050270">
    <property type="entry name" value="DegV_domain_contain"/>
</dbReference>
<evidence type="ECO:0000256" key="1">
    <source>
        <dbReference type="ARBA" id="ARBA00023121"/>
    </source>
</evidence>
<keyword evidence="1" id="KW-0446">Lipid-binding</keyword>
<dbReference type="Gene3D" id="3.30.1180.10">
    <property type="match status" value="1"/>
</dbReference>
<evidence type="ECO:0000313" key="2">
    <source>
        <dbReference type="EMBL" id="SHJ35960.1"/>
    </source>
</evidence>
<dbReference type="OrthoDB" id="9780216at2"/>
<dbReference type="SUPFAM" id="SSF82549">
    <property type="entry name" value="DAK1/DegV-like"/>
    <property type="match status" value="1"/>
</dbReference>
<dbReference type="Pfam" id="PF02645">
    <property type="entry name" value="DegV"/>
    <property type="match status" value="1"/>
</dbReference>
<dbReference type="GO" id="GO:0008289">
    <property type="term" value="F:lipid binding"/>
    <property type="evidence" value="ECO:0007669"/>
    <property type="project" value="UniProtKB-KW"/>
</dbReference>
<gene>
    <name evidence="2" type="ORF">SAMN02745975_01904</name>
</gene>
<organism evidence="2 3">
    <name type="scientific">Geosporobacter subterraneus DSM 17957</name>
    <dbReference type="NCBI Taxonomy" id="1121919"/>
    <lineage>
        <taxon>Bacteria</taxon>
        <taxon>Bacillati</taxon>
        <taxon>Bacillota</taxon>
        <taxon>Clostridia</taxon>
        <taxon>Peptostreptococcales</taxon>
        <taxon>Thermotaleaceae</taxon>
        <taxon>Geosporobacter</taxon>
    </lineage>
</organism>
<protein>
    <submittedName>
        <fullName evidence="2">EDD domain protein, DegV family</fullName>
    </submittedName>
</protein>
<dbReference type="RefSeq" id="WP_110941052.1">
    <property type="nucleotide sequence ID" value="NZ_FQZV01000022.1"/>
</dbReference>
<dbReference type="InterPro" id="IPR003797">
    <property type="entry name" value="DegV"/>
</dbReference>
<evidence type="ECO:0000313" key="3">
    <source>
        <dbReference type="Proteomes" id="UP000184536"/>
    </source>
</evidence>
<dbReference type="PANTHER" id="PTHR33434:SF2">
    <property type="entry name" value="FATTY ACID-BINDING PROTEIN TM_1468"/>
    <property type="match status" value="1"/>
</dbReference>
<name>A0A1M6INI6_9FIRM</name>
<dbReference type="PROSITE" id="PS51482">
    <property type="entry name" value="DEGV"/>
    <property type="match status" value="1"/>
</dbReference>
<dbReference type="Gene3D" id="3.40.50.10170">
    <property type="match status" value="1"/>
</dbReference>
<dbReference type="InterPro" id="IPR043168">
    <property type="entry name" value="DegV_C"/>
</dbReference>